<name>A0A0U3HMY4_9CREN</name>
<dbReference type="EMBL" id="CP013694">
    <property type="protein sequence ID" value="ALU29554.1"/>
    <property type="molecule type" value="Genomic_DNA"/>
</dbReference>
<organism evidence="2 3">
    <name type="scientific">Sulfolobus acidocaldarius</name>
    <dbReference type="NCBI Taxonomy" id="2285"/>
    <lineage>
        <taxon>Archaea</taxon>
        <taxon>Thermoproteota</taxon>
        <taxon>Thermoprotei</taxon>
        <taxon>Sulfolobales</taxon>
        <taxon>Sulfolobaceae</taxon>
        <taxon>Sulfolobus</taxon>
    </lineage>
</organism>
<reference evidence="3 4" key="1">
    <citation type="submission" date="2015-12" db="EMBL/GenBank/DDBJ databases">
        <title>A stable core within a dynamic pangenome in Sulfolobus acidocaldarius.</title>
        <authorList>
            <person name="Anderson R."/>
            <person name="Kouris A."/>
            <person name="Seward C."/>
            <person name="Campbell K."/>
            <person name="Whitaker R."/>
        </authorList>
    </citation>
    <scope>NUCLEOTIDE SEQUENCE [LARGE SCALE GENOMIC DNA]</scope>
    <source>
        <strain evidence="1 4">GG12-C01-09</strain>
        <strain evidence="2 3">NG05B_CO5_07</strain>
    </source>
</reference>
<dbReference type="Proteomes" id="UP000065473">
    <property type="component" value="Chromosome"/>
</dbReference>
<evidence type="ECO:0000313" key="1">
    <source>
        <dbReference type="EMBL" id="ALU29554.1"/>
    </source>
</evidence>
<dbReference type="OMA" id="MKCNPRF"/>
<evidence type="ECO:0000313" key="3">
    <source>
        <dbReference type="Proteomes" id="UP000060043"/>
    </source>
</evidence>
<dbReference type="AlphaFoldDB" id="A0A0U3HMY4"/>
<gene>
    <name evidence="1" type="ORF">ATY89_06065</name>
    <name evidence="2" type="ORF">ATZ20_09090</name>
</gene>
<proteinExistence type="predicted"/>
<sequence length="193" mass="21939">MTLFNDINRGVVVNRTLNKHPAQAWLSILDMKIDHSVNTFLSSVGKLKLVEMTGATLVNIPITNPTYGEIGIDYRAEVEIEKEIELVKKSILSKIQEKPVIADITALDRILSSNTKIDKCKLYEKVDRFIGELLSKVDDFILFSPYGEPTKENVHEEHGVYLATVERPNSRRPLELLEISLQFLKLNKGTKIY</sequence>
<dbReference type="PaxDb" id="1435377-SUSAZ_00185"/>
<dbReference type="Proteomes" id="UP000060043">
    <property type="component" value="Chromosome"/>
</dbReference>
<dbReference type="OrthoDB" id="33364at2157"/>
<protein>
    <submittedName>
        <fullName evidence="2">Uncharacterized protein</fullName>
    </submittedName>
</protein>
<accession>A0A0U3HMY4</accession>
<dbReference type="STRING" id="1435377.SUSAZ_00185"/>
<evidence type="ECO:0000313" key="4">
    <source>
        <dbReference type="Proteomes" id="UP000065473"/>
    </source>
</evidence>
<evidence type="ECO:0000313" key="2">
    <source>
        <dbReference type="EMBL" id="ALU32284.1"/>
    </source>
</evidence>
<dbReference type="EMBL" id="CP013695">
    <property type="protein sequence ID" value="ALU32284.1"/>
    <property type="molecule type" value="Genomic_DNA"/>
</dbReference>